<protein>
    <submittedName>
        <fullName evidence="1">Uncharacterized protein</fullName>
    </submittedName>
</protein>
<dbReference type="EMBL" id="PIPP01000002">
    <property type="protein sequence ID" value="RUO37444.1"/>
    <property type="molecule type" value="Genomic_DNA"/>
</dbReference>
<keyword evidence="2" id="KW-1185">Reference proteome</keyword>
<gene>
    <name evidence="1" type="ORF">CWE13_05655</name>
</gene>
<evidence type="ECO:0000313" key="1">
    <source>
        <dbReference type="EMBL" id="RUO37444.1"/>
    </source>
</evidence>
<dbReference type="Proteomes" id="UP000286934">
    <property type="component" value="Unassembled WGS sequence"/>
</dbReference>
<comment type="caution">
    <text evidence="1">The sequence shown here is derived from an EMBL/GenBank/DDBJ whole genome shotgun (WGS) entry which is preliminary data.</text>
</comment>
<reference evidence="2" key="1">
    <citation type="journal article" date="2018" name="Front. Microbiol.">
        <title>Genome-Based Analysis Reveals the Taxonomy and Diversity of the Family Idiomarinaceae.</title>
        <authorList>
            <person name="Liu Y."/>
            <person name="Lai Q."/>
            <person name="Shao Z."/>
        </authorList>
    </citation>
    <scope>NUCLEOTIDE SEQUENCE [LARGE SCALE GENOMIC DNA]</scope>
    <source>
        <strain evidence="2">AIS</strain>
    </source>
</reference>
<dbReference type="AlphaFoldDB" id="A0A432WUK6"/>
<sequence>MHGNFLYWQRAGEKFAGIIGMFASRCNQTHAVLVSERFFIRQLNGIYTLHGHVPYGFNITMEIAEC</sequence>
<proteinExistence type="predicted"/>
<name>A0A432WUK6_9GAMM</name>
<organism evidence="1 2">
    <name type="scientific">Aliidiomarina shirensis</name>
    <dbReference type="NCBI Taxonomy" id="1048642"/>
    <lineage>
        <taxon>Bacteria</taxon>
        <taxon>Pseudomonadati</taxon>
        <taxon>Pseudomonadota</taxon>
        <taxon>Gammaproteobacteria</taxon>
        <taxon>Alteromonadales</taxon>
        <taxon>Idiomarinaceae</taxon>
        <taxon>Aliidiomarina</taxon>
    </lineage>
</organism>
<evidence type="ECO:0000313" key="2">
    <source>
        <dbReference type="Proteomes" id="UP000286934"/>
    </source>
</evidence>
<accession>A0A432WUK6</accession>